<sequence length="82" mass="9471">MDQMGKKLELLTRALDIVLGSEMTELGGWLSYRKYSLKNYVFTGLKRILSMLLEEELSTELRDEDATNLIRLLFASSRKTIL</sequence>
<dbReference type="AlphaFoldDB" id="A0AAF0UGR8"/>
<protein>
    <submittedName>
        <fullName evidence="1">Uncharacterized protein</fullName>
    </submittedName>
</protein>
<evidence type="ECO:0000313" key="2">
    <source>
        <dbReference type="Proteomes" id="UP001234989"/>
    </source>
</evidence>
<accession>A0AAF0UGR8</accession>
<reference evidence="1" key="1">
    <citation type="submission" date="2023-08" db="EMBL/GenBank/DDBJ databases">
        <title>A de novo genome assembly of Solanum verrucosum Schlechtendal, a Mexican diploid species geographically isolated from the other diploid A-genome species in potato relatives.</title>
        <authorList>
            <person name="Hosaka K."/>
        </authorList>
    </citation>
    <scope>NUCLEOTIDE SEQUENCE</scope>
    <source>
        <tissue evidence="1">Young leaves</tissue>
    </source>
</reference>
<organism evidence="1 2">
    <name type="scientific">Solanum verrucosum</name>
    <dbReference type="NCBI Taxonomy" id="315347"/>
    <lineage>
        <taxon>Eukaryota</taxon>
        <taxon>Viridiplantae</taxon>
        <taxon>Streptophyta</taxon>
        <taxon>Embryophyta</taxon>
        <taxon>Tracheophyta</taxon>
        <taxon>Spermatophyta</taxon>
        <taxon>Magnoliopsida</taxon>
        <taxon>eudicotyledons</taxon>
        <taxon>Gunneridae</taxon>
        <taxon>Pentapetalae</taxon>
        <taxon>asterids</taxon>
        <taxon>lamiids</taxon>
        <taxon>Solanales</taxon>
        <taxon>Solanaceae</taxon>
        <taxon>Solanoideae</taxon>
        <taxon>Solaneae</taxon>
        <taxon>Solanum</taxon>
    </lineage>
</organism>
<evidence type="ECO:0000313" key="1">
    <source>
        <dbReference type="EMBL" id="WMV45702.1"/>
    </source>
</evidence>
<proteinExistence type="predicted"/>
<dbReference type="Proteomes" id="UP001234989">
    <property type="component" value="Chromosome 9"/>
</dbReference>
<keyword evidence="2" id="KW-1185">Reference proteome</keyword>
<name>A0AAF0UGR8_SOLVR</name>
<gene>
    <name evidence="1" type="ORF">MTR67_039087</name>
</gene>
<dbReference type="EMBL" id="CP133620">
    <property type="protein sequence ID" value="WMV45702.1"/>
    <property type="molecule type" value="Genomic_DNA"/>
</dbReference>